<dbReference type="Proteomes" id="UP000295678">
    <property type="component" value="Unassembled WGS sequence"/>
</dbReference>
<feature type="region of interest" description="Disordered" evidence="2">
    <location>
        <begin position="102"/>
        <end position="140"/>
    </location>
</feature>
<reference evidence="4 5" key="1">
    <citation type="submission" date="2019-03" db="EMBL/GenBank/DDBJ databases">
        <title>Genomic Encyclopedia of Type Strains, Phase IV (KMG-IV): sequencing the most valuable type-strain genomes for metagenomic binning, comparative biology and taxonomic classification.</title>
        <authorList>
            <person name="Goeker M."/>
        </authorList>
    </citation>
    <scope>NUCLEOTIDE SEQUENCE [LARGE SCALE GENOMIC DNA]</scope>
    <source>
        <strain evidence="4 5">DSM 19345</strain>
    </source>
</reference>
<dbReference type="RefSeq" id="WP_132806893.1">
    <property type="nucleotide sequence ID" value="NZ_SMAK01000007.1"/>
</dbReference>
<feature type="compositionally biased region" description="Basic and acidic residues" evidence="2">
    <location>
        <begin position="130"/>
        <end position="140"/>
    </location>
</feature>
<organism evidence="4 5">
    <name type="scientific">Tepidamorphus gemmatus</name>
    <dbReference type="NCBI Taxonomy" id="747076"/>
    <lineage>
        <taxon>Bacteria</taxon>
        <taxon>Pseudomonadati</taxon>
        <taxon>Pseudomonadota</taxon>
        <taxon>Alphaproteobacteria</taxon>
        <taxon>Hyphomicrobiales</taxon>
        <taxon>Tepidamorphaceae</taxon>
        <taxon>Tepidamorphus</taxon>
    </lineage>
</organism>
<dbReference type="OrthoDB" id="7870871at2"/>
<comment type="caution">
    <text evidence="4">The sequence shown here is derived from an EMBL/GenBank/DDBJ whole genome shotgun (WGS) entry which is preliminary data.</text>
</comment>
<keyword evidence="3" id="KW-0732">Signal</keyword>
<sequence>MRLSTFCALVAIIIACPAAAQSAPPDTEGGRYVLRRVDDGLMRVDRQTGATSLCRKRGSGWACEAVADDREALEEEIARLSRENAELAMEIGRLREQLAKVQAPRDLPGQAQPGAGGGAAPGDDGASGERTLRLPTDEEIDEVARTFESMMRRFMDSMKALRERYENERL</sequence>
<evidence type="ECO:0000256" key="1">
    <source>
        <dbReference type="SAM" id="Coils"/>
    </source>
</evidence>
<dbReference type="AlphaFoldDB" id="A0A4R3M6W3"/>
<feature type="signal peptide" evidence="3">
    <location>
        <begin position="1"/>
        <end position="22"/>
    </location>
</feature>
<accession>A0A4R3M6W3</accession>
<dbReference type="EMBL" id="SMAK01000007">
    <property type="protein sequence ID" value="TCT09174.1"/>
    <property type="molecule type" value="Genomic_DNA"/>
</dbReference>
<evidence type="ECO:0000313" key="4">
    <source>
        <dbReference type="EMBL" id="TCT09174.1"/>
    </source>
</evidence>
<protein>
    <submittedName>
        <fullName evidence="4">Uncharacterized protein</fullName>
    </submittedName>
</protein>
<name>A0A4R3M6W3_9HYPH</name>
<dbReference type="PROSITE" id="PS51257">
    <property type="entry name" value="PROKAR_LIPOPROTEIN"/>
    <property type="match status" value="1"/>
</dbReference>
<keyword evidence="1" id="KW-0175">Coiled coil</keyword>
<gene>
    <name evidence="4" type="ORF">EDC22_10720</name>
</gene>
<proteinExistence type="predicted"/>
<keyword evidence="5" id="KW-1185">Reference proteome</keyword>
<evidence type="ECO:0000256" key="3">
    <source>
        <dbReference type="SAM" id="SignalP"/>
    </source>
</evidence>
<evidence type="ECO:0000256" key="2">
    <source>
        <dbReference type="SAM" id="MobiDB-lite"/>
    </source>
</evidence>
<feature type="chain" id="PRO_5020551365" evidence="3">
    <location>
        <begin position="23"/>
        <end position="170"/>
    </location>
</feature>
<evidence type="ECO:0000313" key="5">
    <source>
        <dbReference type="Proteomes" id="UP000295678"/>
    </source>
</evidence>
<feature type="coiled-coil region" evidence="1">
    <location>
        <begin position="63"/>
        <end position="97"/>
    </location>
</feature>